<dbReference type="PROSITE" id="PS50216">
    <property type="entry name" value="DHHC"/>
    <property type="match status" value="2"/>
</dbReference>
<dbReference type="Proteomes" id="UP001235939">
    <property type="component" value="Chromosome 02"/>
</dbReference>
<keyword evidence="8 10" id="KW-0012">Acyltransferase</keyword>
<feature type="compositionally biased region" description="Polar residues" evidence="11">
    <location>
        <begin position="404"/>
        <end position="414"/>
    </location>
</feature>
<feature type="domain" description="Palmitoyltransferase DHHC" evidence="12">
    <location>
        <begin position="134"/>
        <end position="252"/>
    </location>
</feature>
<evidence type="ECO:0000313" key="13">
    <source>
        <dbReference type="EMBL" id="UYV63836.1"/>
    </source>
</evidence>
<dbReference type="InterPro" id="IPR001594">
    <property type="entry name" value="Palmitoyltrfase_DHHC"/>
</dbReference>
<keyword evidence="14" id="KW-1185">Reference proteome</keyword>
<evidence type="ECO:0000256" key="10">
    <source>
        <dbReference type="RuleBase" id="RU079119"/>
    </source>
</evidence>
<evidence type="ECO:0000313" key="14">
    <source>
        <dbReference type="Proteomes" id="UP001235939"/>
    </source>
</evidence>
<dbReference type="EC" id="2.3.1.225" evidence="10"/>
<keyword evidence="7" id="KW-0449">Lipoprotein</keyword>
<protein>
    <recommendedName>
        <fullName evidence="10">Palmitoyltransferase</fullName>
        <ecNumber evidence="10">2.3.1.225</ecNumber>
    </recommendedName>
</protein>
<reference evidence="13 14" key="1">
    <citation type="submission" date="2022-01" db="EMBL/GenBank/DDBJ databases">
        <title>A chromosomal length assembly of Cordylochernes scorpioides.</title>
        <authorList>
            <person name="Zeh D."/>
            <person name="Zeh J."/>
        </authorList>
    </citation>
    <scope>NUCLEOTIDE SEQUENCE [LARGE SCALE GENOMIC DNA]</scope>
    <source>
        <strain evidence="13">IN4F17</strain>
        <tissue evidence="13">Whole Body</tissue>
    </source>
</reference>
<dbReference type="InterPro" id="IPR039859">
    <property type="entry name" value="PFA4/ZDH16/20/ERF2-like"/>
</dbReference>
<evidence type="ECO:0000256" key="5">
    <source>
        <dbReference type="ARBA" id="ARBA00023136"/>
    </source>
</evidence>
<proteinExistence type="inferred from homology"/>
<feature type="transmembrane region" description="Helical" evidence="10">
    <location>
        <begin position="213"/>
        <end position="236"/>
    </location>
</feature>
<gene>
    <name evidence="13" type="ORF">LAZ67_2005785</name>
</gene>
<evidence type="ECO:0000256" key="11">
    <source>
        <dbReference type="SAM" id="MobiDB-lite"/>
    </source>
</evidence>
<organism evidence="13 14">
    <name type="scientific">Cordylochernes scorpioides</name>
    <dbReference type="NCBI Taxonomy" id="51811"/>
    <lineage>
        <taxon>Eukaryota</taxon>
        <taxon>Metazoa</taxon>
        <taxon>Ecdysozoa</taxon>
        <taxon>Arthropoda</taxon>
        <taxon>Chelicerata</taxon>
        <taxon>Arachnida</taxon>
        <taxon>Pseudoscorpiones</taxon>
        <taxon>Cheliferoidea</taxon>
        <taxon>Chernetidae</taxon>
        <taxon>Cordylochernes</taxon>
    </lineage>
</organism>
<evidence type="ECO:0000256" key="7">
    <source>
        <dbReference type="ARBA" id="ARBA00023288"/>
    </source>
</evidence>
<dbReference type="EMBL" id="CP092864">
    <property type="protein sequence ID" value="UYV63836.1"/>
    <property type="molecule type" value="Genomic_DNA"/>
</dbReference>
<sequence length="414" mass="44620">VPNGSSSPTYRPPPRTKEVIIRNQTIKLKYCFTCKIFRPPRASHCSLCDNCVERGGTDGGARPLAACDTWLPCARACAGKPLARRQPTGAVACSPGVNERAHAPGSHSHAGSRREQSLARRESTGADNPRKQDRFDHHCPWVGNCVGRRNYRYFYMFILSLAILSIFVFTNVIAHLALISKTGTFFDAVKESPARYPFDTKSPLHTKLLLDQIVSTLIEAIVCFFSMWSILGLAGFHTYLVTSNQTTNEDIKGSFSSRRGHGVINPYSKGSMFGNCFLLMCGPIPPSLIDKRGYAAPDPLIPVYNSGSYGTVKAPLPKSSKLVPIISSTTEVPAPPQVNLYSIKSSLAPAANGTTSSSATAAKGLHHMLRDYHGVGNIAAGEPPPLDTSAGAKSYDSEFGDAGSQMSLLKQSAV</sequence>
<evidence type="ECO:0000256" key="1">
    <source>
        <dbReference type="ARBA" id="ARBA00004127"/>
    </source>
</evidence>
<feature type="transmembrane region" description="Helical" evidence="10">
    <location>
        <begin position="153"/>
        <end position="178"/>
    </location>
</feature>
<evidence type="ECO:0000256" key="2">
    <source>
        <dbReference type="ARBA" id="ARBA00022679"/>
    </source>
</evidence>
<dbReference type="PANTHER" id="PTHR22883:SF43">
    <property type="entry name" value="PALMITOYLTRANSFERASE APP"/>
    <property type="match status" value="1"/>
</dbReference>
<feature type="domain" description="Palmitoyltransferase DHHC" evidence="12">
    <location>
        <begin position="26"/>
        <end position="54"/>
    </location>
</feature>
<keyword evidence="4 10" id="KW-1133">Transmembrane helix</keyword>
<feature type="region of interest" description="Disordered" evidence="11">
    <location>
        <begin position="93"/>
        <end position="131"/>
    </location>
</feature>
<evidence type="ECO:0000256" key="9">
    <source>
        <dbReference type="ARBA" id="ARBA00048048"/>
    </source>
</evidence>
<name>A0ABY6K4P0_9ARAC</name>
<feature type="compositionally biased region" description="Basic and acidic residues" evidence="11">
    <location>
        <begin position="112"/>
        <end position="131"/>
    </location>
</feature>
<keyword evidence="2 10" id="KW-0808">Transferase</keyword>
<keyword evidence="3 10" id="KW-0812">Transmembrane</keyword>
<comment type="subcellular location">
    <subcellularLocation>
        <location evidence="1">Endomembrane system</location>
        <topology evidence="1">Multi-pass membrane protein</topology>
    </subcellularLocation>
</comment>
<evidence type="ECO:0000256" key="6">
    <source>
        <dbReference type="ARBA" id="ARBA00023139"/>
    </source>
</evidence>
<dbReference type="PANTHER" id="PTHR22883">
    <property type="entry name" value="ZINC FINGER DHHC DOMAIN CONTAINING PROTEIN"/>
    <property type="match status" value="1"/>
</dbReference>
<evidence type="ECO:0000256" key="4">
    <source>
        <dbReference type="ARBA" id="ARBA00022989"/>
    </source>
</evidence>
<evidence type="ECO:0000256" key="3">
    <source>
        <dbReference type="ARBA" id="ARBA00022692"/>
    </source>
</evidence>
<feature type="region of interest" description="Disordered" evidence="11">
    <location>
        <begin position="376"/>
        <end position="414"/>
    </location>
</feature>
<accession>A0ABY6K4P0</accession>
<evidence type="ECO:0000259" key="12">
    <source>
        <dbReference type="Pfam" id="PF01529"/>
    </source>
</evidence>
<comment type="similarity">
    <text evidence="10">Belongs to the DHHC palmitoyltransferase family.</text>
</comment>
<feature type="non-terminal residue" evidence="13">
    <location>
        <position position="1"/>
    </location>
</feature>
<comment type="catalytic activity">
    <reaction evidence="9 10">
        <text>L-cysteinyl-[protein] + hexadecanoyl-CoA = S-hexadecanoyl-L-cysteinyl-[protein] + CoA</text>
        <dbReference type="Rhea" id="RHEA:36683"/>
        <dbReference type="Rhea" id="RHEA-COMP:10131"/>
        <dbReference type="Rhea" id="RHEA-COMP:11032"/>
        <dbReference type="ChEBI" id="CHEBI:29950"/>
        <dbReference type="ChEBI" id="CHEBI:57287"/>
        <dbReference type="ChEBI" id="CHEBI:57379"/>
        <dbReference type="ChEBI" id="CHEBI:74151"/>
        <dbReference type="EC" id="2.3.1.225"/>
    </reaction>
</comment>
<dbReference type="Pfam" id="PF01529">
    <property type="entry name" value="DHHC"/>
    <property type="match status" value="2"/>
</dbReference>
<keyword evidence="6" id="KW-0564">Palmitate</keyword>
<keyword evidence="5 10" id="KW-0472">Membrane</keyword>
<evidence type="ECO:0000256" key="8">
    <source>
        <dbReference type="ARBA" id="ARBA00023315"/>
    </source>
</evidence>
<comment type="domain">
    <text evidence="10">The DHHC domain is required for palmitoyltransferase activity.</text>
</comment>